<keyword evidence="1" id="KW-0472">Membrane</keyword>
<reference evidence="2" key="1">
    <citation type="submission" date="2015-12" db="EMBL/GenBank/DDBJ databases">
        <title>Gene expression during late stages of embryo sac development: a critical building block for successful pollen-pistil interactions.</title>
        <authorList>
            <person name="Liu Y."/>
            <person name="Joly V."/>
            <person name="Sabar M."/>
            <person name="Matton D.P."/>
        </authorList>
    </citation>
    <scope>NUCLEOTIDE SEQUENCE</scope>
</reference>
<name>A0A0V0IIF5_SOLCH</name>
<sequence length="93" mass="10473">MSPLFLYKWIIVLHINSFAFFTVLKTILNNLANDSIHVLPPSSKIPSESHSDCSLFPVNPTNSTLNLFNLYTPTIPKIVKPLGVHYISHQNVL</sequence>
<feature type="transmembrane region" description="Helical" evidence="1">
    <location>
        <begin position="6"/>
        <end position="24"/>
    </location>
</feature>
<keyword evidence="1" id="KW-0812">Transmembrane</keyword>
<evidence type="ECO:0000313" key="2">
    <source>
        <dbReference type="EMBL" id="JAP31691.1"/>
    </source>
</evidence>
<evidence type="ECO:0000256" key="1">
    <source>
        <dbReference type="SAM" id="Phobius"/>
    </source>
</evidence>
<protein>
    <submittedName>
        <fullName evidence="2">Putative ovule protein</fullName>
    </submittedName>
</protein>
<keyword evidence="1" id="KW-1133">Transmembrane helix</keyword>
<proteinExistence type="predicted"/>
<accession>A0A0V0IIF5</accession>
<dbReference type="AlphaFoldDB" id="A0A0V0IIF5"/>
<dbReference type="EMBL" id="GEDG01006796">
    <property type="protein sequence ID" value="JAP31691.1"/>
    <property type="molecule type" value="Transcribed_RNA"/>
</dbReference>
<organism evidence="2">
    <name type="scientific">Solanum chacoense</name>
    <name type="common">Chaco potato</name>
    <dbReference type="NCBI Taxonomy" id="4108"/>
    <lineage>
        <taxon>Eukaryota</taxon>
        <taxon>Viridiplantae</taxon>
        <taxon>Streptophyta</taxon>
        <taxon>Embryophyta</taxon>
        <taxon>Tracheophyta</taxon>
        <taxon>Spermatophyta</taxon>
        <taxon>Magnoliopsida</taxon>
        <taxon>eudicotyledons</taxon>
        <taxon>Gunneridae</taxon>
        <taxon>Pentapetalae</taxon>
        <taxon>asterids</taxon>
        <taxon>lamiids</taxon>
        <taxon>Solanales</taxon>
        <taxon>Solanaceae</taxon>
        <taxon>Solanoideae</taxon>
        <taxon>Solaneae</taxon>
        <taxon>Solanum</taxon>
    </lineage>
</organism>